<keyword evidence="3" id="KW-0804">Transcription</keyword>
<protein>
    <submittedName>
        <fullName evidence="5">AraC family transcriptional regulator</fullName>
    </submittedName>
</protein>
<organism evidence="5 6">
    <name type="scientific">Rossellomorea vietnamensis</name>
    <dbReference type="NCBI Taxonomy" id="218284"/>
    <lineage>
        <taxon>Bacteria</taxon>
        <taxon>Bacillati</taxon>
        <taxon>Bacillota</taxon>
        <taxon>Bacilli</taxon>
        <taxon>Bacillales</taxon>
        <taxon>Bacillaceae</taxon>
        <taxon>Rossellomorea</taxon>
    </lineage>
</organism>
<dbReference type="PROSITE" id="PS01124">
    <property type="entry name" value="HTH_ARAC_FAMILY_2"/>
    <property type="match status" value="1"/>
</dbReference>
<dbReference type="PRINTS" id="PR00032">
    <property type="entry name" value="HTHARAC"/>
</dbReference>
<dbReference type="InterPro" id="IPR020449">
    <property type="entry name" value="Tscrpt_reg_AraC-type_HTH"/>
</dbReference>
<sequence>MYTHNILKILNSYVYAVHSVDYYVNQEAKMMFSSNEGSYHCLCYINKGSGKVSVNEDTFSFSAGSLFLFVPGVQIKGLMAAGVEFYLVRFRYAIAYYENEWVFDGTPSKFPIEGELTIKNTAHILTVFKNLKRAAERQGKIGSIKLKALLNELIFLVIEDIRSQLMEGSVQKGIEQSIDFMEEHYCAPITLEQLSQTAGLSSSYYSKCFKDYTGQPPIDYLREIRLKKAKELLMFSKEKLKVVAGLVGYQDEFYFSRVFKKQFGVSPKEFAKQFRSNQDIENR</sequence>
<evidence type="ECO:0000256" key="2">
    <source>
        <dbReference type="ARBA" id="ARBA00023125"/>
    </source>
</evidence>
<reference evidence="5 6" key="1">
    <citation type="submission" date="2019-08" db="EMBL/GenBank/DDBJ databases">
        <title>Bacillus genomes from the desert of Cuatro Cienegas, Coahuila.</title>
        <authorList>
            <person name="Olmedo-Alvarez G."/>
        </authorList>
    </citation>
    <scope>NUCLEOTIDE SEQUENCE [LARGE SCALE GENOMIC DNA]</scope>
    <source>
        <strain evidence="5 6">CH40_1T</strain>
    </source>
</reference>
<dbReference type="Proteomes" id="UP000323317">
    <property type="component" value="Unassembled WGS sequence"/>
</dbReference>
<dbReference type="Pfam" id="PF02311">
    <property type="entry name" value="AraC_binding"/>
    <property type="match status" value="1"/>
</dbReference>
<dbReference type="GO" id="GO:0043565">
    <property type="term" value="F:sequence-specific DNA binding"/>
    <property type="evidence" value="ECO:0007669"/>
    <property type="project" value="InterPro"/>
</dbReference>
<dbReference type="PANTHER" id="PTHR43280:SF2">
    <property type="entry name" value="HTH-TYPE TRANSCRIPTIONAL REGULATOR EXSA"/>
    <property type="match status" value="1"/>
</dbReference>
<dbReference type="SUPFAM" id="SSF46689">
    <property type="entry name" value="Homeodomain-like"/>
    <property type="match status" value="2"/>
</dbReference>
<dbReference type="InterPro" id="IPR018060">
    <property type="entry name" value="HTH_AraC"/>
</dbReference>
<dbReference type="InterPro" id="IPR037923">
    <property type="entry name" value="HTH-like"/>
</dbReference>
<dbReference type="SMART" id="SM00342">
    <property type="entry name" value="HTH_ARAC"/>
    <property type="match status" value="1"/>
</dbReference>
<dbReference type="PANTHER" id="PTHR43280">
    <property type="entry name" value="ARAC-FAMILY TRANSCRIPTIONAL REGULATOR"/>
    <property type="match status" value="1"/>
</dbReference>
<dbReference type="InterPro" id="IPR009057">
    <property type="entry name" value="Homeodomain-like_sf"/>
</dbReference>
<name>A0A5D4KAL7_9BACI</name>
<dbReference type="RefSeq" id="WP_148947561.1">
    <property type="nucleotide sequence ID" value="NZ_JBNIKK010000012.1"/>
</dbReference>
<evidence type="ECO:0000313" key="5">
    <source>
        <dbReference type="EMBL" id="TYR74338.1"/>
    </source>
</evidence>
<dbReference type="EMBL" id="VTEH01000012">
    <property type="protein sequence ID" value="TYR74338.1"/>
    <property type="molecule type" value="Genomic_DNA"/>
</dbReference>
<evidence type="ECO:0000259" key="4">
    <source>
        <dbReference type="PROSITE" id="PS01124"/>
    </source>
</evidence>
<keyword evidence="2" id="KW-0238">DNA-binding</keyword>
<dbReference type="Gene3D" id="1.10.10.60">
    <property type="entry name" value="Homeodomain-like"/>
    <property type="match status" value="2"/>
</dbReference>
<evidence type="ECO:0000313" key="6">
    <source>
        <dbReference type="Proteomes" id="UP000323317"/>
    </source>
</evidence>
<dbReference type="InterPro" id="IPR003313">
    <property type="entry name" value="AraC-bd"/>
</dbReference>
<keyword evidence="1" id="KW-0805">Transcription regulation</keyword>
<dbReference type="Pfam" id="PF12833">
    <property type="entry name" value="HTH_18"/>
    <property type="match status" value="1"/>
</dbReference>
<feature type="domain" description="HTH araC/xylS-type" evidence="4">
    <location>
        <begin position="175"/>
        <end position="273"/>
    </location>
</feature>
<accession>A0A5D4KAL7</accession>
<evidence type="ECO:0000256" key="3">
    <source>
        <dbReference type="ARBA" id="ARBA00023163"/>
    </source>
</evidence>
<proteinExistence type="predicted"/>
<dbReference type="GO" id="GO:0003700">
    <property type="term" value="F:DNA-binding transcription factor activity"/>
    <property type="evidence" value="ECO:0007669"/>
    <property type="project" value="InterPro"/>
</dbReference>
<comment type="caution">
    <text evidence="5">The sequence shown here is derived from an EMBL/GenBank/DDBJ whole genome shotgun (WGS) entry which is preliminary data.</text>
</comment>
<dbReference type="SUPFAM" id="SSF51215">
    <property type="entry name" value="Regulatory protein AraC"/>
    <property type="match status" value="1"/>
</dbReference>
<dbReference type="AlphaFoldDB" id="A0A5D4KAL7"/>
<evidence type="ECO:0000256" key="1">
    <source>
        <dbReference type="ARBA" id="ARBA00023015"/>
    </source>
</evidence>
<gene>
    <name evidence="5" type="ORF">FZC79_14720</name>
</gene>